<feature type="transmembrane region" description="Helical" evidence="12">
    <location>
        <begin position="65"/>
        <end position="84"/>
    </location>
</feature>
<dbReference type="GO" id="GO:0005886">
    <property type="term" value="C:plasma membrane"/>
    <property type="evidence" value="ECO:0007669"/>
    <property type="project" value="UniProtKB-SubCell"/>
</dbReference>
<evidence type="ECO:0000256" key="5">
    <source>
        <dbReference type="ARBA" id="ARBA00022692"/>
    </source>
</evidence>
<sequence>MCAYIISLIGIGWLGKKAQKEQSLTDFYLAGRGMGFFVLFLTLYATQYSGNTLVGFAGRAHREGYQALVLITFLSAAVGAFAFYGPRLYRLSKKHRFITPSDYIDHRYKNNKLTYLSAAICLIALANYILTNLKAIGFIVEAVTGGVIPFAYGVVALSLVMVIYESLGGMRSVAWTDAIQGTVLLAGVITIFITI</sequence>
<feature type="transmembrane region" description="Helical" evidence="12">
    <location>
        <begin position="27"/>
        <end position="45"/>
    </location>
</feature>
<keyword evidence="9" id="KW-0406">Ion transport</keyword>
<keyword evidence="5 12" id="KW-0812">Transmembrane</keyword>
<evidence type="ECO:0000256" key="2">
    <source>
        <dbReference type="ARBA" id="ARBA00006434"/>
    </source>
</evidence>
<evidence type="ECO:0000256" key="12">
    <source>
        <dbReference type="SAM" id="Phobius"/>
    </source>
</evidence>
<dbReference type="GO" id="GO:0015293">
    <property type="term" value="F:symporter activity"/>
    <property type="evidence" value="ECO:0007669"/>
    <property type="project" value="UniProtKB-KW"/>
</dbReference>
<dbReference type="AlphaFoldDB" id="A0A382C9T3"/>
<keyword evidence="11" id="KW-0739">Sodium transport</keyword>
<organism evidence="13">
    <name type="scientific">marine metagenome</name>
    <dbReference type="NCBI Taxonomy" id="408172"/>
    <lineage>
        <taxon>unclassified sequences</taxon>
        <taxon>metagenomes</taxon>
        <taxon>ecological metagenomes</taxon>
    </lineage>
</organism>
<evidence type="ECO:0008006" key="14">
    <source>
        <dbReference type="Google" id="ProtNLM"/>
    </source>
</evidence>
<evidence type="ECO:0000313" key="13">
    <source>
        <dbReference type="EMBL" id="SVB22664.1"/>
    </source>
</evidence>
<name>A0A382C9T3_9ZZZZ</name>
<accession>A0A382C9T3</accession>
<dbReference type="InterPro" id="IPR038377">
    <property type="entry name" value="Na/Glc_symporter_sf"/>
</dbReference>
<comment type="similarity">
    <text evidence="2">Belongs to the sodium:solute symporter (SSF) (TC 2.A.21) family.</text>
</comment>
<evidence type="ECO:0000256" key="8">
    <source>
        <dbReference type="ARBA" id="ARBA00023053"/>
    </source>
</evidence>
<evidence type="ECO:0000256" key="4">
    <source>
        <dbReference type="ARBA" id="ARBA00022475"/>
    </source>
</evidence>
<keyword evidence="7 12" id="KW-1133">Transmembrane helix</keyword>
<evidence type="ECO:0000256" key="10">
    <source>
        <dbReference type="ARBA" id="ARBA00023136"/>
    </source>
</evidence>
<evidence type="ECO:0000256" key="7">
    <source>
        <dbReference type="ARBA" id="ARBA00022989"/>
    </source>
</evidence>
<dbReference type="PANTHER" id="PTHR48086:SF3">
    <property type="entry name" value="SODIUM_PROLINE SYMPORTER"/>
    <property type="match status" value="1"/>
</dbReference>
<keyword evidence="10 12" id="KW-0472">Membrane</keyword>
<feature type="non-terminal residue" evidence="13">
    <location>
        <position position="195"/>
    </location>
</feature>
<dbReference type="InterPro" id="IPR001734">
    <property type="entry name" value="Na/solute_symporter"/>
</dbReference>
<keyword evidence="8" id="KW-0915">Sodium</keyword>
<dbReference type="Pfam" id="PF00474">
    <property type="entry name" value="SSF"/>
    <property type="match status" value="1"/>
</dbReference>
<protein>
    <recommendedName>
        <fullName evidence="14">Sodium:solute symporter family protein</fullName>
    </recommendedName>
</protein>
<dbReference type="EMBL" id="UINC01033413">
    <property type="protein sequence ID" value="SVB22664.1"/>
    <property type="molecule type" value="Genomic_DNA"/>
</dbReference>
<evidence type="ECO:0000256" key="6">
    <source>
        <dbReference type="ARBA" id="ARBA00022847"/>
    </source>
</evidence>
<feature type="transmembrane region" description="Helical" evidence="12">
    <location>
        <begin position="113"/>
        <end position="130"/>
    </location>
</feature>
<evidence type="ECO:0000256" key="11">
    <source>
        <dbReference type="ARBA" id="ARBA00023201"/>
    </source>
</evidence>
<keyword evidence="6" id="KW-0769">Symport</keyword>
<keyword evidence="4" id="KW-1003">Cell membrane</keyword>
<gene>
    <name evidence="13" type="ORF">METZ01_LOCUS175518</name>
</gene>
<feature type="transmembrane region" description="Helical" evidence="12">
    <location>
        <begin position="136"/>
        <end position="162"/>
    </location>
</feature>
<reference evidence="13" key="1">
    <citation type="submission" date="2018-05" db="EMBL/GenBank/DDBJ databases">
        <authorList>
            <person name="Lanie J.A."/>
            <person name="Ng W.-L."/>
            <person name="Kazmierczak K.M."/>
            <person name="Andrzejewski T.M."/>
            <person name="Davidsen T.M."/>
            <person name="Wayne K.J."/>
            <person name="Tettelin H."/>
            <person name="Glass J.I."/>
            <person name="Rusch D."/>
            <person name="Podicherti R."/>
            <person name="Tsui H.-C.T."/>
            <person name="Winkler M.E."/>
        </authorList>
    </citation>
    <scope>NUCLEOTIDE SEQUENCE</scope>
</reference>
<evidence type="ECO:0000256" key="9">
    <source>
        <dbReference type="ARBA" id="ARBA00023065"/>
    </source>
</evidence>
<evidence type="ECO:0000256" key="1">
    <source>
        <dbReference type="ARBA" id="ARBA00004651"/>
    </source>
</evidence>
<dbReference type="PROSITE" id="PS50283">
    <property type="entry name" value="NA_SOLUT_SYMP_3"/>
    <property type="match status" value="1"/>
</dbReference>
<keyword evidence="3" id="KW-0813">Transport</keyword>
<dbReference type="PANTHER" id="PTHR48086">
    <property type="entry name" value="SODIUM/PROLINE SYMPORTER-RELATED"/>
    <property type="match status" value="1"/>
</dbReference>
<feature type="transmembrane region" description="Helical" evidence="12">
    <location>
        <begin position="174"/>
        <end position="193"/>
    </location>
</feature>
<dbReference type="GO" id="GO:0006814">
    <property type="term" value="P:sodium ion transport"/>
    <property type="evidence" value="ECO:0007669"/>
    <property type="project" value="UniProtKB-KW"/>
</dbReference>
<dbReference type="InterPro" id="IPR050277">
    <property type="entry name" value="Sodium:Solute_Symporter"/>
</dbReference>
<dbReference type="Gene3D" id="1.20.1730.10">
    <property type="entry name" value="Sodium/glucose cotransporter"/>
    <property type="match status" value="1"/>
</dbReference>
<proteinExistence type="inferred from homology"/>
<evidence type="ECO:0000256" key="3">
    <source>
        <dbReference type="ARBA" id="ARBA00022448"/>
    </source>
</evidence>
<comment type="subcellular location">
    <subcellularLocation>
        <location evidence="1">Cell membrane</location>
        <topology evidence="1">Multi-pass membrane protein</topology>
    </subcellularLocation>
</comment>